<comment type="caution">
    <text evidence="2">The sequence shown here is derived from an EMBL/GenBank/DDBJ whole genome shotgun (WGS) entry which is preliminary data.</text>
</comment>
<organism evidence="2 3">
    <name type="scientific">Micromonospora coerulea</name>
    <dbReference type="NCBI Taxonomy" id="47856"/>
    <lineage>
        <taxon>Bacteria</taxon>
        <taxon>Bacillati</taxon>
        <taxon>Actinomycetota</taxon>
        <taxon>Actinomycetes</taxon>
        <taxon>Micromonosporales</taxon>
        <taxon>Micromonosporaceae</taxon>
        <taxon>Micromonospora</taxon>
    </lineage>
</organism>
<sequence>MFQTVSPSGTCPLSLGVTDRTVLVSPTVASTHAPYAARGLAYAARGLAARYGSVPIQCSASGQTIAGPYRTSSSVGPAGQRAVRPAGGQGRSSGRATRTMSW</sequence>
<feature type="compositionally biased region" description="Polar residues" evidence="1">
    <location>
        <begin position="92"/>
        <end position="102"/>
    </location>
</feature>
<evidence type="ECO:0000256" key="1">
    <source>
        <dbReference type="SAM" id="MobiDB-lite"/>
    </source>
</evidence>
<proteinExistence type="predicted"/>
<feature type="region of interest" description="Disordered" evidence="1">
    <location>
        <begin position="69"/>
        <end position="102"/>
    </location>
</feature>
<keyword evidence="3" id="KW-1185">Reference proteome</keyword>
<gene>
    <name evidence="2" type="ORF">GCM10023176_02710</name>
</gene>
<evidence type="ECO:0000313" key="3">
    <source>
        <dbReference type="Proteomes" id="UP001500307"/>
    </source>
</evidence>
<dbReference type="EMBL" id="BAABGU010000001">
    <property type="protein sequence ID" value="GAA4562203.1"/>
    <property type="molecule type" value="Genomic_DNA"/>
</dbReference>
<name>A0ABP8S6V0_9ACTN</name>
<reference evidence="3" key="1">
    <citation type="journal article" date="2019" name="Int. J. Syst. Evol. Microbiol.">
        <title>The Global Catalogue of Microorganisms (GCM) 10K type strain sequencing project: providing services to taxonomists for standard genome sequencing and annotation.</title>
        <authorList>
            <consortium name="The Broad Institute Genomics Platform"/>
            <consortium name="The Broad Institute Genome Sequencing Center for Infectious Disease"/>
            <person name="Wu L."/>
            <person name="Ma J."/>
        </authorList>
    </citation>
    <scope>NUCLEOTIDE SEQUENCE [LARGE SCALE GENOMIC DNA]</scope>
    <source>
        <strain evidence="3">JCM 3175</strain>
    </source>
</reference>
<protein>
    <submittedName>
        <fullName evidence="2">Uncharacterized protein</fullName>
    </submittedName>
</protein>
<evidence type="ECO:0000313" key="2">
    <source>
        <dbReference type="EMBL" id="GAA4562203.1"/>
    </source>
</evidence>
<accession>A0ABP8S6V0</accession>
<dbReference type="Proteomes" id="UP001500307">
    <property type="component" value="Unassembled WGS sequence"/>
</dbReference>